<keyword evidence="4" id="KW-1185">Reference proteome</keyword>
<feature type="compositionally biased region" description="Basic and acidic residues" evidence="1">
    <location>
        <begin position="35"/>
        <end position="70"/>
    </location>
</feature>
<proteinExistence type="predicted"/>
<feature type="region of interest" description="Disordered" evidence="1">
    <location>
        <begin position="32"/>
        <end position="84"/>
    </location>
</feature>
<name>A0A161ZLC0_DAUCS</name>
<dbReference type="Proteomes" id="UP000077755">
    <property type="component" value="Chromosome 7"/>
</dbReference>
<dbReference type="EMBL" id="LNRQ01000007">
    <property type="protein sequence ID" value="KZM86880.1"/>
    <property type="molecule type" value="Genomic_DNA"/>
</dbReference>
<organism evidence="2">
    <name type="scientific">Daucus carota subsp. sativus</name>
    <name type="common">Carrot</name>
    <dbReference type="NCBI Taxonomy" id="79200"/>
    <lineage>
        <taxon>Eukaryota</taxon>
        <taxon>Viridiplantae</taxon>
        <taxon>Streptophyta</taxon>
        <taxon>Embryophyta</taxon>
        <taxon>Tracheophyta</taxon>
        <taxon>Spermatophyta</taxon>
        <taxon>Magnoliopsida</taxon>
        <taxon>eudicotyledons</taxon>
        <taxon>Gunneridae</taxon>
        <taxon>Pentapetalae</taxon>
        <taxon>asterids</taxon>
        <taxon>campanulids</taxon>
        <taxon>Apiales</taxon>
        <taxon>Apiaceae</taxon>
        <taxon>Apioideae</taxon>
        <taxon>Scandiceae</taxon>
        <taxon>Daucinae</taxon>
        <taxon>Daucus</taxon>
        <taxon>Daucus sect. Daucus</taxon>
    </lineage>
</organism>
<evidence type="ECO:0000313" key="3">
    <source>
        <dbReference type="EMBL" id="WOH08094.1"/>
    </source>
</evidence>
<reference evidence="2" key="1">
    <citation type="journal article" date="2016" name="Nat. Genet.">
        <title>A high-quality carrot genome assembly provides new insights into carotenoid accumulation and asterid genome evolution.</title>
        <authorList>
            <person name="Iorizzo M."/>
            <person name="Ellison S."/>
            <person name="Senalik D."/>
            <person name="Zeng P."/>
            <person name="Satapoomin P."/>
            <person name="Huang J."/>
            <person name="Bowman M."/>
            <person name="Iovene M."/>
            <person name="Sanseverino W."/>
            <person name="Cavagnaro P."/>
            <person name="Yildiz M."/>
            <person name="Macko-Podgorni A."/>
            <person name="Moranska E."/>
            <person name="Grzebelus E."/>
            <person name="Grzebelus D."/>
            <person name="Ashrafi H."/>
            <person name="Zheng Z."/>
            <person name="Cheng S."/>
            <person name="Spooner D."/>
            <person name="Van Deynze A."/>
            <person name="Simon P."/>
        </authorList>
    </citation>
    <scope>NUCLEOTIDE SEQUENCE [LARGE SCALE GENOMIC DNA]</scope>
    <source>
        <tissue evidence="2">Leaf</tissue>
    </source>
</reference>
<gene>
    <name evidence="2" type="ORF">DCAR_024014</name>
    <name evidence="3" type="ORF">DCAR_0727531</name>
</gene>
<evidence type="ECO:0000313" key="2">
    <source>
        <dbReference type="EMBL" id="KZM86880.1"/>
    </source>
</evidence>
<dbReference type="Gramene" id="KZM86880">
    <property type="protein sequence ID" value="KZM86880"/>
    <property type="gene ID" value="DCAR_024014"/>
</dbReference>
<sequence length="84" mass="9486">MALIVSLLIGDFDSDDAKNGEKIAQYKCSQQKILQKKDDTSNGESKGKQPLRSDKGEKLISSDNKGVIRKETRKRKMETMKNKI</sequence>
<evidence type="ECO:0000313" key="4">
    <source>
        <dbReference type="Proteomes" id="UP000077755"/>
    </source>
</evidence>
<dbReference type="AlphaFoldDB" id="A0A161ZLC0"/>
<accession>A0A161ZLC0</accession>
<evidence type="ECO:0000256" key="1">
    <source>
        <dbReference type="SAM" id="MobiDB-lite"/>
    </source>
</evidence>
<protein>
    <submittedName>
        <fullName evidence="2">Uncharacterized protein</fullName>
    </submittedName>
</protein>
<reference evidence="3" key="2">
    <citation type="submission" date="2022-03" db="EMBL/GenBank/DDBJ databases">
        <title>Draft title - Genomic analysis of global carrot germplasm unveils the trajectory of domestication and the origin of high carotenoid orange carrot.</title>
        <authorList>
            <person name="Iorizzo M."/>
            <person name="Ellison S."/>
            <person name="Senalik D."/>
            <person name="Macko-Podgorni A."/>
            <person name="Grzebelus D."/>
            <person name="Bostan H."/>
            <person name="Rolling W."/>
            <person name="Curaba J."/>
            <person name="Simon P."/>
        </authorList>
    </citation>
    <scope>NUCLEOTIDE SEQUENCE</scope>
    <source>
        <tissue evidence="3">Leaf</tissue>
    </source>
</reference>
<dbReference type="EMBL" id="CP093349">
    <property type="protein sequence ID" value="WOH08094.1"/>
    <property type="molecule type" value="Genomic_DNA"/>
</dbReference>